<accession>A0ABS8RMJ0</accession>
<proteinExistence type="predicted"/>
<evidence type="ECO:0000313" key="1">
    <source>
        <dbReference type="EMBL" id="MCD7448024.1"/>
    </source>
</evidence>
<protein>
    <submittedName>
        <fullName evidence="1">Uncharacterized protein</fullName>
    </submittedName>
</protein>
<evidence type="ECO:0000313" key="2">
    <source>
        <dbReference type="Proteomes" id="UP000823775"/>
    </source>
</evidence>
<dbReference type="Proteomes" id="UP000823775">
    <property type="component" value="Unassembled WGS sequence"/>
</dbReference>
<keyword evidence="2" id="KW-1185">Reference proteome</keyword>
<sequence>MAHLEQELEILREELCQEDFPKSTHPPQISLANLAYLQSLLVILPNAVKQTPYVPNYTNVPPYSPPEVRNAPNLSLPTQDGTMYSYQAMQRIPDPPVKTSCDPYVPPVYTFEAPTFTTPIAVKVLYEVLNMNK</sequence>
<comment type="caution">
    <text evidence="1">The sequence shown here is derived from an EMBL/GenBank/DDBJ whole genome shotgun (WGS) entry which is preliminary data.</text>
</comment>
<reference evidence="1 2" key="1">
    <citation type="journal article" date="2021" name="BMC Genomics">
        <title>Datura genome reveals duplications of psychoactive alkaloid biosynthetic genes and high mutation rate following tissue culture.</title>
        <authorList>
            <person name="Rajewski A."/>
            <person name="Carter-House D."/>
            <person name="Stajich J."/>
            <person name="Litt A."/>
        </authorList>
    </citation>
    <scope>NUCLEOTIDE SEQUENCE [LARGE SCALE GENOMIC DNA]</scope>
    <source>
        <strain evidence="1">AR-01</strain>
    </source>
</reference>
<name>A0ABS8RMJ0_DATST</name>
<gene>
    <name evidence="1" type="ORF">HAX54_037337</name>
</gene>
<dbReference type="EMBL" id="JACEIK010000050">
    <property type="protein sequence ID" value="MCD7448024.1"/>
    <property type="molecule type" value="Genomic_DNA"/>
</dbReference>
<organism evidence="1 2">
    <name type="scientific">Datura stramonium</name>
    <name type="common">Jimsonweed</name>
    <name type="synonym">Common thornapple</name>
    <dbReference type="NCBI Taxonomy" id="4076"/>
    <lineage>
        <taxon>Eukaryota</taxon>
        <taxon>Viridiplantae</taxon>
        <taxon>Streptophyta</taxon>
        <taxon>Embryophyta</taxon>
        <taxon>Tracheophyta</taxon>
        <taxon>Spermatophyta</taxon>
        <taxon>Magnoliopsida</taxon>
        <taxon>eudicotyledons</taxon>
        <taxon>Gunneridae</taxon>
        <taxon>Pentapetalae</taxon>
        <taxon>asterids</taxon>
        <taxon>lamiids</taxon>
        <taxon>Solanales</taxon>
        <taxon>Solanaceae</taxon>
        <taxon>Solanoideae</taxon>
        <taxon>Datureae</taxon>
        <taxon>Datura</taxon>
    </lineage>
</organism>